<dbReference type="CDD" id="cd00876">
    <property type="entry name" value="Ras"/>
    <property type="match status" value="1"/>
</dbReference>
<dbReference type="Gene3D" id="3.40.50.300">
    <property type="entry name" value="P-loop containing nucleotide triphosphate hydrolases"/>
    <property type="match status" value="1"/>
</dbReference>
<dbReference type="GO" id="GO:0016020">
    <property type="term" value="C:membrane"/>
    <property type="evidence" value="ECO:0007669"/>
    <property type="project" value="InterPro"/>
</dbReference>
<dbReference type="GO" id="GO:0005525">
    <property type="term" value="F:GTP binding"/>
    <property type="evidence" value="ECO:0007669"/>
    <property type="project" value="UniProtKB-KW"/>
</dbReference>
<dbReference type="InterPro" id="IPR001806">
    <property type="entry name" value="Small_GTPase"/>
</dbReference>
<dbReference type="GO" id="GO:0003924">
    <property type="term" value="F:GTPase activity"/>
    <property type="evidence" value="ECO:0007669"/>
    <property type="project" value="InterPro"/>
</dbReference>
<dbReference type="PRINTS" id="PR00449">
    <property type="entry name" value="RASTRNSFRMNG"/>
</dbReference>
<dbReference type="SMART" id="SM00175">
    <property type="entry name" value="RAB"/>
    <property type="match status" value="1"/>
</dbReference>
<feature type="region of interest" description="Disordered" evidence="3">
    <location>
        <begin position="147"/>
        <end position="168"/>
    </location>
</feature>
<dbReference type="InterPro" id="IPR020849">
    <property type="entry name" value="Small_GTPase_Ras-type"/>
</dbReference>
<name>A0A9W8LQ54_9FUNG</name>
<evidence type="ECO:0000256" key="1">
    <source>
        <dbReference type="ARBA" id="ARBA00022741"/>
    </source>
</evidence>
<dbReference type="SMART" id="SM00174">
    <property type="entry name" value="RHO"/>
    <property type="match status" value="1"/>
</dbReference>
<dbReference type="OrthoDB" id="5976022at2759"/>
<dbReference type="GO" id="GO:0007165">
    <property type="term" value="P:signal transduction"/>
    <property type="evidence" value="ECO:0007669"/>
    <property type="project" value="InterPro"/>
</dbReference>
<dbReference type="InterPro" id="IPR027417">
    <property type="entry name" value="P-loop_NTPase"/>
</dbReference>
<organism evidence="4 5">
    <name type="scientific">Coemansia guatemalensis</name>
    <dbReference type="NCBI Taxonomy" id="2761395"/>
    <lineage>
        <taxon>Eukaryota</taxon>
        <taxon>Fungi</taxon>
        <taxon>Fungi incertae sedis</taxon>
        <taxon>Zoopagomycota</taxon>
        <taxon>Kickxellomycotina</taxon>
        <taxon>Kickxellomycetes</taxon>
        <taxon>Kickxellales</taxon>
        <taxon>Kickxellaceae</taxon>
        <taxon>Coemansia</taxon>
    </lineage>
</organism>
<gene>
    <name evidence="4" type="primary">RAS1</name>
    <name evidence="4" type="ORF">H4R20_006117</name>
</gene>
<feature type="compositionally biased region" description="Basic and acidic residues" evidence="3">
    <location>
        <begin position="378"/>
        <end position="399"/>
    </location>
</feature>
<keyword evidence="1" id="KW-0547">Nucleotide-binding</keyword>
<feature type="compositionally biased region" description="Polar residues" evidence="3">
    <location>
        <begin position="420"/>
        <end position="429"/>
    </location>
</feature>
<dbReference type="PROSITE" id="PS51421">
    <property type="entry name" value="RAS"/>
    <property type="match status" value="1"/>
</dbReference>
<protein>
    <submittedName>
        <fullName evidence="4">Ras GTPase</fullName>
    </submittedName>
</protein>
<evidence type="ECO:0000256" key="2">
    <source>
        <dbReference type="ARBA" id="ARBA00023134"/>
    </source>
</evidence>
<sequence>MNGTFSDEYDPTIEDSYRKKCTVDDDTCVLEILDTAGQEEYAAMRDYHIRSGDCFVVVYSVADAQTLYEAEIIARKIYAIKDVERVPIVLVGNKCDLAEREVTTREGTEMARKIHSGFYEASARDNIRVVDVFTQCVRRIKRLRKEVEPQSAGVGDEQKSNTSRFLKQSKALGGTKSWIQRRKFVKEASDAFPTHQSLPEYYMGGRKSTQPQPPTRASTVPTPQPVKRKTTETSATPTTSKRRSTGKSDNRPGESAQTNGTHHNPGRSTNRPGPPNDRGRDQSMSQNGRSRSRSSVSAGRTMGSDTRRPNNMPKSVQPHKSVGSLKPMASSMSTNPPHRRPSPPRPSNPPRPANAPRPINTSRPANPPRPSNPPKPADTIKRRAEKSAYDRIKYRDEVHVSQPRTININKELPRPRGKKSQQSSACTIL</sequence>
<proteinExistence type="predicted"/>
<dbReference type="PROSITE" id="PS51419">
    <property type="entry name" value="RAB"/>
    <property type="match status" value="1"/>
</dbReference>
<feature type="compositionally biased region" description="Pro residues" evidence="3">
    <location>
        <begin position="343"/>
        <end position="355"/>
    </location>
</feature>
<accession>A0A9W8LQ54</accession>
<keyword evidence="5" id="KW-1185">Reference proteome</keyword>
<dbReference type="InterPro" id="IPR005225">
    <property type="entry name" value="Small_GTP-bd"/>
</dbReference>
<evidence type="ECO:0000313" key="4">
    <source>
        <dbReference type="EMBL" id="KAJ2794769.1"/>
    </source>
</evidence>
<evidence type="ECO:0000256" key="3">
    <source>
        <dbReference type="SAM" id="MobiDB-lite"/>
    </source>
</evidence>
<comment type="caution">
    <text evidence="4">The sequence shown here is derived from an EMBL/GenBank/DDBJ whole genome shotgun (WGS) entry which is preliminary data.</text>
</comment>
<feature type="compositionally biased region" description="Low complexity" evidence="3">
    <location>
        <begin position="283"/>
        <end position="300"/>
    </location>
</feature>
<feature type="compositionally biased region" description="Polar residues" evidence="3">
    <location>
        <begin position="255"/>
        <end position="271"/>
    </location>
</feature>
<reference evidence="4" key="1">
    <citation type="submission" date="2022-07" db="EMBL/GenBank/DDBJ databases">
        <title>Phylogenomic reconstructions and comparative analyses of Kickxellomycotina fungi.</title>
        <authorList>
            <person name="Reynolds N.K."/>
            <person name="Stajich J.E."/>
            <person name="Barry K."/>
            <person name="Grigoriev I.V."/>
            <person name="Crous P."/>
            <person name="Smith M.E."/>
        </authorList>
    </citation>
    <scope>NUCLEOTIDE SEQUENCE</scope>
    <source>
        <strain evidence="4">NRRL 1565</strain>
    </source>
</reference>
<dbReference type="PANTHER" id="PTHR24070">
    <property type="entry name" value="RAS, DI-RAS, AND RHEB FAMILY MEMBERS OF SMALL GTPASE SUPERFAMILY"/>
    <property type="match status" value="1"/>
</dbReference>
<dbReference type="Pfam" id="PF00071">
    <property type="entry name" value="Ras"/>
    <property type="match status" value="1"/>
</dbReference>
<dbReference type="AlphaFoldDB" id="A0A9W8LQ54"/>
<evidence type="ECO:0000313" key="5">
    <source>
        <dbReference type="Proteomes" id="UP001140094"/>
    </source>
</evidence>
<dbReference type="Proteomes" id="UP001140094">
    <property type="component" value="Unassembled WGS sequence"/>
</dbReference>
<dbReference type="SUPFAM" id="SSF52540">
    <property type="entry name" value="P-loop containing nucleoside triphosphate hydrolases"/>
    <property type="match status" value="1"/>
</dbReference>
<keyword evidence="2" id="KW-0342">GTP-binding</keyword>
<feature type="region of interest" description="Disordered" evidence="3">
    <location>
        <begin position="196"/>
        <end position="429"/>
    </location>
</feature>
<dbReference type="EMBL" id="JANBUO010002413">
    <property type="protein sequence ID" value="KAJ2794769.1"/>
    <property type="molecule type" value="Genomic_DNA"/>
</dbReference>
<feature type="compositionally biased region" description="Polar residues" evidence="3">
    <location>
        <begin position="207"/>
        <end position="221"/>
    </location>
</feature>
<dbReference type="NCBIfam" id="TIGR00231">
    <property type="entry name" value="small_GTP"/>
    <property type="match status" value="1"/>
</dbReference>
<feature type="compositionally biased region" description="Pro residues" evidence="3">
    <location>
        <begin position="365"/>
        <end position="376"/>
    </location>
</feature>
<dbReference type="SMART" id="SM00173">
    <property type="entry name" value="RAS"/>
    <property type="match status" value="1"/>
</dbReference>